<keyword evidence="3" id="KW-0285">Flavoprotein</keyword>
<keyword evidence="6" id="KW-0676">Redox-active center</keyword>
<comment type="caution">
    <text evidence="9">The sequence shown here is derived from an EMBL/GenBank/DDBJ whole genome shotgun (WGS) entry which is preliminary data.</text>
</comment>
<dbReference type="EMBL" id="JACSQO010000008">
    <property type="protein sequence ID" value="MBD7945373.1"/>
    <property type="molecule type" value="Genomic_DNA"/>
</dbReference>
<dbReference type="RefSeq" id="WP_191697538.1">
    <property type="nucleotide sequence ID" value="NZ_JACSQO010000008.1"/>
</dbReference>
<dbReference type="SUPFAM" id="SSF55424">
    <property type="entry name" value="FAD/NAD-linked reductases, dimerisation (C-terminal) domain"/>
    <property type="match status" value="1"/>
</dbReference>
<evidence type="ECO:0000313" key="9">
    <source>
        <dbReference type="EMBL" id="MBD7945373.1"/>
    </source>
</evidence>
<dbReference type="Pfam" id="PF02852">
    <property type="entry name" value="Pyr_redox_dim"/>
    <property type="match status" value="1"/>
</dbReference>
<feature type="domain" description="FAD/NAD(P)-binding" evidence="8">
    <location>
        <begin position="2"/>
        <end position="301"/>
    </location>
</feature>
<dbReference type="Pfam" id="PF07992">
    <property type="entry name" value="Pyr_redox_2"/>
    <property type="match status" value="1"/>
</dbReference>
<evidence type="ECO:0000256" key="3">
    <source>
        <dbReference type="ARBA" id="ARBA00022630"/>
    </source>
</evidence>
<proteinExistence type="inferred from homology"/>
<dbReference type="Proteomes" id="UP000640786">
    <property type="component" value="Unassembled WGS sequence"/>
</dbReference>
<evidence type="ECO:0000259" key="8">
    <source>
        <dbReference type="Pfam" id="PF07992"/>
    </source>
</evidence>
<dbReference type="PANTHER" id="PTHR43429">
    <property type="entry name" value="PYRIDINE NUCLEOTIDE-DISULFIDE OXIDOREDUCTASE DOMAIN-CONTAINING"/>
    <property type="match status" value="1"/>
</dbReference>
<dbReference type="InterPro" id="IPR023753">
    <property type="entry name" value="FAD/NAD-binding_dom"/>
</dbReference>
<dbReference type="EC" id="1.8.1.14" evidence="9"/>
<evidence type="ECO:0000256" key="5">
    <source>
        <dbReference type="ARBA" id="ARBA00023002"/>
    </source>
</evidence>
<dbReference type="Gene3D" id="3.50.50.60">
    <property type="entry name" value="FAD/NAD(P)-binding domain"/>
    <property type="match status" value="2"/>
</dbReference>
<comment type="cofactor">
    <cofactor evidence="1">
        <name>FAD</name>
        <dbReference type="ChEBI" id="CHEBI:57692"/>
    </cofactor>
</comment>
<name>A0ABR8RC60_9BACI</name>
<evidence type="ECO:0000256" key="6">
    <source>
        <dbReference type="ARBA" id="ARBA00023284"/>
    </source>
</evidence>
<dbReference type="NCBIfam" id="NF007123">
    <property type="entry name" value="PRK09564.1"/>
    <property type="match status" value="1"/>
</dbReference>
<evidence type="ECO:0000259" key="7">
    <source>
        <dbReference type="Pfam" id="PF02852"/>
    </source>
</evidence>
<feature type="domain" description="Pyridine nucleotide-disulphide oxidoreductase dimerisation" evidence="7">
    <location>
        <begin position="327"/>
        <end position="429"/>
    </location>
</feature>
<gene>
    <name evidence="9" type="ORF">H9650_14700</name>
</gene>
<protein>
    <submittedName>
        <fullName evidence="9">CoA-disulfide reductase</fullName>
        <ecNumber evidence="9">1.8.1.14</ecNumber>
    </submittedName>
</protein>
<accession>A0ABR8RC60</accession>
<dbReference type="PRINTS" id="PR00411">
    <property type="entry name" value="PNDRDTASEI"/>
</dbReference>
<organism evidence="9 10">
    <name type="scientific">Psychrobacillus faecigallinarum</name>
    <dbReference type="NCBI Taxonomy" id="2762235"/>
    <lineage>
        <taxon>Bacteria</taxon>
        <taxon>Bacillati</taxon>
        <taxon>Bacillota</taxon>
        <taxon>Bacilli</taxon>
        <taxon>Bacillales</taxon>
        <taxon>Bacillaceae</taxon>
        <taxon>Psychrobacillus</taxon>
    </lineage>
</organism>
<dbReference type="PANTHER" id="PTHR43429:SF1">
    <property type="entry name" value="NAD(P)H SULFUR OXIDOREDUCTASE (COA-DEPENDENT)"/>
    <property type="match status" value="1"/>
</dbReference>
<keyword evidence="4" id="KW-0274">FAD</keyword>
<dbReference type="InterPro" id="IPR004099">
    <property type="entry name" value="Pyr_nucl-diS_OxRdtase_dimer"/>
</dbReference>
<evidence type="ECO:0000313" key="10">
    <source>
        <dbReference type="Proteomes" id="UP000640786"/>
    </source>
</evidence>
<dbReference type="InterPro" id="IPR050260">
    <property type="entry name" value="FAD-bd_OxRdtase"/>
</dbReference>
<evidence type="ECO:0000256" key="4">
    <source>
        <dbReference type="ARBA" id="ARBA00022827"/>
    </source>
</evidence>
<keyword evidence="10" id="KW-1185">Reference proteome</keyword>
<dbReference type="SUPFAM" id="SSF51905">
    <property type="entry name" value="FAD/NAD(P)-binding domain"/>
    <property type="match status" value="1"/>
</dbReference>
<dbReference type="InterPro" id="IPR016156">
    <property type="entry name" value="FAD/NAD-linked_Rdtase_dimer_sf"/>
</dbReference>
<dbReference type="GO" id="GO:0050451">
    <property type="term" value="F:CoA-disulfide reductase (NADPH) activity"/>
    <property type="evidence" value="ECO:0007669"/>
    <property type="project" value="UniProtKB-EC"/>
</dbReference>
<evidence type="ECO:0000256" key="2">
    <source>
        <dbReference type="ARBA" id="ARBA00009130"/>
    </source>
</evidence>
<keyword evidence="5 9" id="KW-0560">Oxidoreductase</keyword>
<reference evidence="9 10" key="1">
    <citation type="submission" date="2020-08" db="EMBL/GenBank/DDBJ databases">
        <title>A Genomic Blueprint of the Chicken Gut Microbiome.</title>
        <authorList>
            <person name="Gilroy R."/>
            <person name="Ravi A."/>
            <person name="Getino M."/>
            <person name="Pursley I."/>
            <person name="Horton D.L."/>
            <person name="Alikhan N.-F."/>
            <person name="Baker D."/>
            <person name="Gharbi K."/>
            <person name="Hall N."/>
            <person name="Watson M."/>
            <person name="Adriaenssens E.M."/>
            <person name="Foster-Nyarko E."/>
            <person name="Jarju S."/>
            <person name="Secka A."/>
            <person name="Antonio M."/>
            <person name="Oren A."/>
            <person name="Chaudhuri R."/>
            <person name="La Ragione R.M."/>
            <person name="Hildebrand F."/>
            <person name="Pallen M.J."/>
        </authorList>
    </citation>
    <scope>NUCLEOTIDE SEQUENCE [LARGE SCALE GENOMIC DNA]</scope>
    <source>
        <strain evidence="9 10">Sa2BUA9</strain>
    </source>
</reference>
<sequence length="446" mass="49152">MHYVIIGGDAAGMSAAMEIVRNDPDAQITTLEKGNIYSYGQCGLPYVVGKKVFSTTDVIARSVEMFRTKYKIDAKIGHEVTKVNPVNQTVTGNVLGSGESFEIKYDRLLVATGASSVVPDWEGTQLDGIHTFKTIPQTEALIADLKEVEHVTIIGGGYIGLEMAENIKEIGKEVRIIQRGEQLMPILDPEMADMLHQKAKEKQVELKLNEEVRSFTGKGRVQSVVTDKGTYSTDLVLIAIGIKPSTFFLKNTGIETLSNGAIIVNEYMETSIPYIYAAGDCATHYNRIKQKNDYIPLGTTANKQGRLAGFNMVGNKIPFKGIVGTSIMKFFELSIGRTGLSEKEVKELDIPFETSTLEATNIAGYYPGKELMTIKLLYRKEDQLLLGGQIVGGHGVDKRTDVLATALYHSMKLPDLLDLDLAYAPPFNGVWDPIQQLAKRNFDKNK</sequence>
<comment type="similarity">
    <text evidence="2">Belongs to the class-III pyridine nucleotide-disulfide oxidoreductase family.</text>
</comment>
<dbReference type="PRINTS" id="PR00368">
    <property type="entry name" value="FADPNR"/>
</dbReference>
<dbReference type="InterPro" id="IPR036188">
    <property type="entry name" value="FAD/NAD-bd_sf"/>
</dbReference>
<evidence type="ECO:0000256" key="1">
    <source>
        <dbReference type="ARBA" id="ARBA00001974"/>
    </source>
</evidence>